<proteinExistence type="predicted"/>
<dbReference type="EMBL" id="BK032629">
    <property type="protein sequence ID" value="DAF52033.1"/>
    <property type="molecule type" value="Genomic_DNA"/>
</dbReference>
<organism evidence="2">
    <name type="scientific">Myoviridae sp. ctPoO4</name>
    <dbReference type="NCBI Taxonomy" id="2827685"/>
    <lineage>
        <taxon>Viruses</taxon>
        <taxon>Duplodnaviria</taxon>
        <taxon>Heunggongvirae</taxon>
        <taxon>Uroviricota</taxon>
        <taxon>Caudoviricetes</taxon>
    </lineage>
</organism>
<sequence length="509" mass="58186">MITRKNIDWYLSEPTRLLLKKPFTRGGKFQSCKTYIGDVTLNQKTTAQLSDLTLQEVSQDLYLREYDPSLHNIKYNNSIPKIAVRVGDTDIVIDELVLTVSLQKNIHAAHVLHLTANPISFTLCNIEKNDTISKKFQNFKLEWNMRNMEQIKYELISKQKKVGDAGVLFKFDPIKKKGTVKVYSYDDGYSVIPNYNEYGEEISRSLFYKIDDNTEVIDTFDDKYLYRSIRSKEGEPTNNGWVTERILHGFSRNPLVYHRGKVAWEYSQSIIEIIELLTNIHAVTLKRFGTWGLVLKGEMNEDSFKRDNGTLVINLPADEGSSYKTEAKTLEFPEPESMIAYLEYLLEQVSIASSVSFITPKDITNTGSGGNGIALSMRNDIALATQSVADWSDSINEITYLFQEMLGLEEGQTNAYTDLKIKAKLNIWSMETNNTKITNLAMESKWISRQTLIEESPSSAPDELDRVEREKKQEEEDAIKQAEKAERISKNNNTEIIETPNKTTYSSNV</sequence>
<name>A0A8S5SLZ5_9CAUD</name>
<reference evidence="2" key="1">
    <citation type="journal article" date="2021" name="Proc. Natl. Acad. Sci. U.S.A.">
        <title>A Catalog of Tens of Thousands of Viruses from Human Metagenomes Reveals Hidden Associations with Chronic Diseases.</title>
        <authorList>
            <person name="Tisza M.J."/>
            <person name="Buck C.B."/>
        </authorList>
    </citation>
    <scope>NUCLEOTIDE SEQUENCE</scope>
    <source>
        <strain evidence="2">CtPoO4</strain>
    </source>
</reference>
<feature type="compositionally biased region" description="Polar residues" evidence="1">
    <location>
        <begin position="490"/>
        <end position="509"/>
    </location>
</feature>
<evidence type="ECO:0000313" key="2">
    <source>
        <dbReference type="EMBL" id="DAF52033.1"/>
    </source>
</evidence>
<protein>
    <submittedName>
        <fullName evidence="2">PORTAL PROTEIN</fullName>
    </submittedName>
</protein>
<feature type="compositionally biased region" description="Basic and acidic residues" evidence="1">
    <location>
        <begin position="463"/>
        <end position="489"/>
    </location>
</feature>
<feature type="region of interest" description="Disordered" evidence="1">
    <location>
        <begin position="453"/>
        <end position="509"/>
    </location>
</feature>
<accession>A0A8S5SLZ5</accession>
<evidence type="ECO:0000256" key="1">
    <source>
        <dbReference type="SAM" id="MobiDB-lite"/>
    </source>
</evidence>